<accession>A0A6J6JVM1</accession>
<dbReference type="EMBL" id="CAEZWB010000015">
    <property type="protein sequence ID" value="CAB4641142.1"/>
    <property type="molecule type" value="Genomic_DNA"/>
</dbReference>
<reference evidence="1" key="1">
    <citation type="submission" date="2020-05" db="EMBL/GenBank/DDBJ databases">
        <authorList>
            <person name="Chiriac C."/>
            <person name="Salcher M."/>
            <person name="Ghai R."/>
            <person name="Kavagutti S V."/>
        </authorList>
    </citation>
    <scope>NUCLEOTIDE SEQUENCE</scope>
</reference>
<proteinExistence type="predicted"/>
<sequence>MRLFLSARLWATFGVLAVLGLVTFGMYAFVSGGSSASGNSRALHNIDLIAAVTGTQPDEGWQVDNGKTVGNITLTLDDGRIVAIVDGTPSEVSCTNFTDPNACVLLADTLGSAVIWFAYVPADEKNGKQMLTLPALVDMQAGGDLGVLQNDLVIKLANGVDRTCESETATLREFITKYSSNSISMLDLLADEITEVICVSQ</sequence>
<gene>
    <name evidence="1" type="ORF">UFOPK2166_00211</name>
</gene>
<dbReference type="AlphaFoldDB" id="A0A6J6JVM1"/>
<organism evidence="1">
    <name type="scientific">freshwater metagenome</name>
    <dbReference type="NCBI Taxonomy" id="449393"/>
    <lineage>
        <taxon>unclassified sequences</taxon>
        <taxon>metagenomes</taxon>
        <taxon>ecological metagenomes</taxon>
    </lineage>
</organism>
<evidence type="ECO:0000313" key="1">
    <source>
        <dbReference type="EMBL" id="CAB4641142.1"/>
    </source>
</evidence>
<protein>
    <submittedName>
        <fullName evidence="1">Unannotated protein</fullName>
    </submittedName>
</protein>
<name>A0A6J6JVM1_9ZZZZ</name>